<evidence type="ECO:0000256" key="5">
    <source>
        <dbReference type="ARBA" id="ARBA00022801"/>
    </source>
</evidence>
<protein>
    <submittedName>
        <fullName evidence="9">Polyhydroxybutyrate depolymerase</fullName>
    </submittedName>
</protein>
<evidence type="ECO:0000256" key="2">
    <source>
        <dbReference type="ARBA" id="ARBA00022525"/>
    </source>
</evidence>
<evidence type="ECO:0000256" key="7">
    <source>
        <dbReference type="ARBA" id="ARBA00023326"/>
    </source>
</evidence>
<feature type="chain" id="PRO_5020365221" evidence="8">
    <location>
        <begin position="21"/>
        <end position="302"/>
    </location>
</feature>
<dbReference type="GO" id="GO:0030600">
    <property type="term" value="F:feruloyl esterase activity"/>
    <property type="evidence" value="ECO:0007669"/>
    <property type="project" value="InterPro"/>
</dbReference>
<feature type="signal peptide" evidence="8">
    <location>
        <begin position="1"/>
        <end position="20"/>
    </location>
</feature>
<evidence type="ECO:0000256" key="4">
    <source>
        <dbReference type="ARBA" id="ARBA00022729"/>
    </source>
</evidence>
<name>A0A4R8DHY5_9BACT</name>
<dbReference type="AlphaFoldDB" id="A0A4R8DHY5"/>
<keyword evidence="3" id="KW-0858">Xylan degradation</keyword>
<evidence type="ECO:0000256" key="1">
    <source>
        <dbReference type="ARBA" id="ARBA00004613"/>
    </source>
</evidence>
<dbReference type="Proteomes" id="UP000294498">
    <property type="component" value="Unassembled WGS sequence"/>
</dbReference>
<keyword evidence="6" id="KW-0119">Carbohydrate metabolism</keyword>
<keyword evidence="5" id="KW-0378">Hydrolase</keyword>
<gene>
    <name evidence="9" type="ORF">EDB95_4592</name>
</gene>
<dbReference type="EMBL" id="SODV01000002">
    <property type="protein sequence ID" value="TDW96756.1"/>
    <property type="molecule type" value="Genomic_DNA"/>
</dbReference>
<evidence type="ECO:0000313" key="10">
    <source>
        <dbReference type="Proteomes" id="UP000294498"/>
    </source>
</evidence>
<reference evidence="9 10" key="1">
    <citation type="submission" date="2019-03" db="EMBL/GenBank/DDBJ databases">
        <title>Genomic Encyclopedia of Type Strains, Phase IV (KMG-IV): sequencing the most valuable type-strain genomes for metagenomic binning, comparative biology and taxonomic classification.</title>
        <authorList>
            <person name="Goeker M."/>
        </authorList>
    </citation>
    <scope>NUCLEOTIDE SEQUENCE [LARGE SCALE GENOMIC DNA]</scope>
    <source>
        <strain evidence="9 10">DSM 100059</strain>
    </source>
</reference>
<dbReference type="RefSeq" id="WP_162852745.1">
    <property type="nucleotide sequence ID" value="NZ_SODV01000002.1"/>
</dbReference>
<dbReference type="InterPro" id="IPR043595">
    <property type="entry name" value="FaeB/C/D"/>
</dbReference>
<keyword evidence="2" id="KW-0964">Secreted</keyword>
<evidence type="ECO:0000256" key="8">
    <source>
        <dbReference type="SAM" id="SignalP"/>
    </source>
</evidence>
<evidence type="ECO:0000256" key="6">
    <source>
        <dbReference type="ARBA" id="ARBA00023277"/>
    </source>
</evidence>
<dbReference type="PANTHER" id="PTHR38050:SF2">
    <property type="entry name" value="FERULOYL ESTERASE C-RELATED"/>
    <property type="match status" value="1"/>
</dbReference>
<dbReference type="ESTHER" id="9bact-a0a4r8dhy5">
    <property type="family name" value="Esterase_phb"/>
</dbReference>
<dbReference type="GO" id="GO:0005576">
    <property type="term" value="C:extracellular region"/>
    <property type="evidence" value="ECO:0007669"/>
    <property type="project" value="UniProtKB-SubCell"/>
</dbReference>
<comment type="subcellular location">
    <subcellularLocation>
        <location evidence="1">Secreted</location>
    </subcellularLocation>
</comment>
<dbReference type="InterPro" id="IPR029058">
    <property type="entry name" value="AB_hydrolase_fold"/>
</dbReference>
<sequence length="302" mass="32772">MRFCYTILALFLALQGGAQNAVHLGTRDFLVYVPKRITSGAHPLILVLHGRLGTGSGMVRLADFRPIADREGVILVYPDGIDRSWNDGRTSSPAYKKGVDDVDFINRTIDYMAAHYPVDSTRVYVTGMSNGGFMTSRLGDELTKRIAAIAVVAASVDKDEKPATIPLPVLYLQGTKDPLVPFKGGAIRGGTILSHQETLDRWVAIDGCDPAPVVVTRPDSAHDGTTITKQTYTNRQTGIQVVGITVEDGGHTWPGGWPYLPKAIIGITSRNLDANEAIWEFFRLFRRVSSPKGATGVLPEGP</sequence>
<comment type="caution">
    <text evidence="9">The sequence shown here is derived from an EMBL/GenBank/DDBJ whole genome shotgun (WGS) entry which is preliminary data.</text>
</comment>
<evidence type="ECO:0000313" key="9">
    <source>
        <dbReference type="EMBL" id="TDW96756.1"/>
    </source>
</evidence>
<evidence type="ECO:0000256" key="3">
    <source>
        <dbReference type="ARBA" id="ARBA00022651"/>
    </source>
</evidence>
<dbReference type="SUPFAM" id="SSF53474">
    <property type="entry name" value="alpha/beta-Hydrolases"/>
    <property type="match status" value="1"/>
</dbReference>
<accession>A0A4R8DHY5</accession>
<dbReference type="Gene3D" id="3.40.50.1820">
    <property type="entry name" value="alpha/beta hydrolase"/>
    <property type="match status" value="1"/>
</dbReference>
<dbReference type="GO" id="GO:0045493">
    <property type="term" value="P:xylan catabolic process"/>
    <property type="evidence" value="ECO:0007669"/>
    <property type="project" value="UniProtKB-KW"/>
</dbReference>
<proteinExistence type="predicted"/>
<organism evidence="9 10">
    <name type="scientific">Dinghuibacter silviterrae</name>
    <dbReference type="NCBI Taxonomy" id="1539049"/>
    <lineage>
        <taxon>Bacteria</taxon>
        <taxon>Pseudomonadati</taxon>
        <taxon>Bacteroidota</taxon>
        <taxon>Chitinophagia</taxon>
        <taxon>Chitinophagales</taxon>
        <taxon>Chitinophagaceae</taxon>
        <taxon>Dinghuibacter</taxon>
    </lineage>
</organism>
<keyword evidence="4 8" id="KW-0732">Signal</keyword>
<keyword evidence="7" id="KW-0624">Polysaccharide degradation</keyword>
<dbReference type="PANTHER" id="PTHR38050">
    <property type="match status" value="1"/>
</dbReference>
<keyword evidence="10" id="KW-1185">Reference proteome</keyword>